<accession>A0A5N6ZBU9</accession>
<dbReference type="PANTHER" id="PTHR37540">
    <property type="entry name" value="TRANSCRIPTION FACTOR (ACR-2), PUTATIVE-RELATED-RELATED"/>
    <property type="match status" value="1"/>
</dbReference>
<name>A0A5N6ZBU9_9EURO</name>
<sequence>MAIRHGALPSINHSGRVYQGLRSEILMDTMTSAMYRLLFMEFEKGSIAEAIRLGLMAFSSHVFLQWHDNPQSYPRLSETYRDCLRSLKSLSGVSSHIMLWLLMAGAISVFNDSDDDWLKPWLRANAQLCNVNSWAAMRDSMESFLWIGVVHDQPGKDVFESAMLRRPPELYVPDI</sequence>
<evidence type="ECO:0008006" key="3">
    <source>
        <dbReference type="Google" id="ProtNLM"/>
    </source>
</evidence>
<dbReference type="Proteomes" id="UP000327118">
    <property type="component" value="Unassembled WGS sequence"/>
</dbReference>
<dbReference type="EMBL" id="ML739058">
    <property type="protein sequence ID" value="KAE8355137.1"/>
    <property type="molecule type" value="Genomic_DNA"/>
</dbReference>
<keyword evidence="2" id="KW-1185">Reference proteome</keyword>
<organism evidence="1 2">
    <name type="scientific">Aspergillus coremiiformis</name>
    <dbReference type="NCBI Taxonomy" id="138285"/>
    <lineage>
        <taxon>Eukaryota</taxon>
        <taxon>Fungi</taxon>
        <taxon>Dikarya</taxon>
        <taxon>Ascomycota</taxon>
        <taxon>Pezizomycotina</taxon>
        <taxon>Eurotiomycetes</taxon>
        <taxon>Eurotiomycetidae</taxon>
        <taxon>Eurotiales</taxon>
        <taxon>Aspergillaceae</taxon>
        <taxon>Aspergillus</taxon>
        <taxon>Aspergillus subgen. Circumdati</taxon>
    </lineage>
</organism>
<dbReference type="OrthoDB" id="4158087at2759"/>
<evidence type="ECO:0000313" key="2">
    <source>
        <dbReference type="Proteomes" id="UP000327118"/>
    </source>
</evidence>
<proteinExistence type="predicted"/>
<dbReference type="AlphaFoldDB" id="A0A5N6ZBU9"/>
<protein>
    <recommendedName>
        <fullName evidence="3">Fungal-specific transcription factor domain-containing protein</fullName>
    </recommendedName>
</protein>
<gene>
    <name evidence="1" type="ORF">BDV28DRAFT_129564</name>
</gene>
<reference evidence="2" key="1">
    <citation type="submission" date="2019-04" db="EMBL/GenBank/DDBJ databases">
        <title>Friends and foes A comparative genomics studyof 23 Aspergillus species from section Flavi.</title>
        <authorList>
            <consortium name="DOE Joint Genome Institute"/>
            <person name="Kjaerbolling I."/>
            <person name="Vesth T."/>
            <person name="Frisvad J.C."/>
            <person name="Nybo J.L."/>
            <person name="Theobald S."/>
            <person name="Kildgaard S."/>
            <person name="Isbrandt T."/>
            <person name="Kuo A."/>
            <person name="Sato A."/>
            <person name="Lyhne E.K."/>
            <person name="Kogle M.E."/>
            <person name="Wiebenga A."/>
            <person name="Kun R.S."/>
            <person name="Lubbers R.J."/>
            <person name="Makela M.R."/>
            <person name="Barry K."/>
            <person name="Chovatia M."/>
            <person name="Clum A."/>
            <person name="Daum C."/>
            <person name="Haridas S."/>
            <person name="He G."/>
            <person name="LaButti K."/>
            <person name="Lipzen A."/>
            <person name="Mondo S."/>
            <person name="Riley R."/>
            <person name="Salamov A."/>
            <person name="Simmons B.A."/>
            <person name="Magnuson J.K."/>
            <person name="Henrissat B."/>
            <person name="Mortensen U.H."/>
            <person name="Larsen T.O."/>
            <person name="Devries R.P."/>
            <person name="Grigoriev I.V."/>
            <person name="Machida M."/>
            <person name="Baker S.E."/>
            <person name="Andersen M.R."/>
        </authorList>
    </citation>
    <scope>NUCLEOTIDE SEQUENCE [LARGE SCALE GENOMIC DNA]</scope>
    <source>
        <strain evidence="2">CBS 553.77</strain>
    </source>
</reference>
<evidence type="ECO:0000313" key="1">
    <source>
        <dbReference type="EMBL" id="KAE8355137.1"/>
    </source>
</evidence>